<dbReference type="GO" id="GO:0050660">
    <property type="term" value="F:flavin adenine dinucleotide binding"/>
    <property type="evidence" value="ECO:0007669"/>
    <property type="project" value="TreeGrafter"/>
</dbReference>
<dbReference type="RefSeq" id="WP_146792716.1">
    <property type="nucleotide sequence ID" value="NZ_BJUU01000003.1"/>
</dbReference>
<dbReference type="PANTHER" id="PTHR43539:SF78">
    <property type="entry name" value="FLAVIN-CONTAINING MONOOXYGENASE"/>
    <property type="match status" value="1"/>
</dbReference>
<dbReference type="Gene3D" id="3.50.50.60">
    <property type="entry name" value="FAD/NAD(P)-binding domain"/>
    <property type="match status" value="1"/>
</dbReference>
<dbReference type="SUPFAM" id="SSF51905">
    <property type="entry name" value="FAD/NAD(P)-binding domain"/>
    <property type="match status" value="2"/>
</dbReference>
<evidence type="ECO:0000313" key="2">
    <source>
        <dbReference type="EMBL" id="GEK79327.1"/>
    </source>
</evidence>
<dbReference type="Pfam" id="PF13738">
    <property type="entry name" value="Pyr_redox_3"/>
    <property type="match status" value="1"/>
</dbReference>
<dbReference type="Proteomes" id="UP000321749">
    <property type="component" value="Unassembled WGS sequence"/>
</dbReference>
<dbReference type="PRINTS" id="PR00368">
    <property type="entry name" value="FADPNR"/>
</dbReference>
<keyword evidence="3" id="KW-1185">Reference proteome</keyword>
<evidence type="ECO:0000313" key="3">
    <source>
        <dbReference type="Proteomes" id="UP000321749"/>
    </source>
</evidence>
<dbReference type="InterPro" id="IPR050982">
    <property type="entry name" value="Auxin_biosynth/cation_transpt"/>
</dbReference>
<proteinExistence type="predicted"/>
<reference evidence="2 3" key="1">
    <citation type="submission" date="2019-07" db="EMBL/GenBank/DDBJ databases">
        <title>Whole genome shotgun sequence of Agrococcus baldri NBRC 103055.</title>
        <authorList>
            <person name="Hosoyama A."/>
            <person name="Uohara A."/>
            <person name="Ohji S."/>
            <person name="Ichikawa N."/>
        </authorList>
    </citation>
    <scope>NUCLEOTIDE SEQUENCE [LARGE SCALE GENOMIC DNA]</scope>
    <source>
        <strain evidence="2 3">NBRC 103055</strain>
    </source>
</reference>
<evidence type="ECO:0000256" key="1">
    <source>
        <dbReference type="ARBA" id="ARBA00023002"/>
    </source>
</evidence>
<sequence length="358" mass="38365">MTAPRSIAVIGGGQSALAVGYFLARLRRDAAQGRRESAPEFELLESRPEGGGSWADMWPSLRLFSPADFSSLPGMRMPQSREDTASAPEVVDYLRAYAQRYELPVSHSEEVSQIRRGGDHGFEIDATSGTRRADVVVMATGTWGRPFVPSVPGIDDFGGRQLHTRGYAGPAEFEGLRVCVVGGGNSGAQIAADLEPSADVTWVTRRIPRFLPDEVGGRELFAAATQQVEGHSRGVADLGDIVALPPVRAARGRGLRARWDLDRLIPTGVRWTDGSETPVDVVIWCTGFRPDLAPALSLELDRAGGAPQVRSDLTTASASVPGLYFVGYGDWCGPASATLVGVGRMARATVADIDSRYR</sequence>
<name>A0AA87RAW9_9MICO</name>
<protein>
    <submittedName>
        <fullName evidence="2">Monooxygenase</fullName>
    </submittedName>
</protein>
<gene>
    <name evidence="2" type="ORF">ABA31_06780</name>
</gene>
<organism evidence="2 3">
    <name type="scientific">Agrococcus baldri</name>
    <dbReference type="NCBI Taxonomy" id="153730"/>
    <lineage>
        <taxon>Bacteria</taxon>
        <taxon>Bacillati</taxon>
        <taxon>Actinomycetota</taxon>
        <taxon>Actinomycetes</taxon>
        <taxon>Micrococcales</taxon>
        <taxon>Microbacteriaceae</taxon>
        <taxon>Agrococcus</taxon>
    </lineage>
</organism>
<keyword evidence="2" id="KW-0503">Monooxygenase</keyword>
<dbReference type="GO" id="GO:0004497">
    <property type="term" value="F:monooxygenase activity"/>
    <property type="evidence" value="ECO:0007669"/>
    <property type="project" value="UniProtKB-KW"/>
</dbReference>
<dbReference type="EMBL" id="BJUU01000003">
    <property type="protein sequence ID" value="GEK79327.1"/>
    <property type="molecule type" value="Genomic_DNA"/>
</dbReference>
<comment type="caution">
    <text evidence="2">The sequence shown here is derived from an EMBL/GenBank/DDBJ whole genome shotgun (WGS) entry which is preliminary data.</text>
</comment>
<dbReference type="AlphaFoldDB" id="A0AA87RAW9"/>
<keyword evidence="1" id="KW-0560">Oxidoreductase</keyword>
<dbReference type="PRINTS" id="PR00469">
    <property type="entry name" value="PNDRDTASEII"/>
</dbReference>
<dbReference type="PANTHER" id="PTHR43539">
    <property type="entry name" value="FLAVIN-BINDING MONOOXYGENASE-LIKE PROTEIN (AFU_ORTHOLOGUE AFUA_4G09220)"/>
    <property type="match status" value="1"/>
</dbReference>
<accession>A0AA87RAW9</accession>
<dbReference type="InterPro" id="IPR036188">
    <property type="entry name" value="FAD/NAD-bd_sf"/>
</dbReference>